<dbReference type="EMBL" id="VWPK01000037">
    <property type="protein sequence ID" value="KAA5610137.1"/>
    <property type="molecule type" value="Genomic_DNA"/>
</dbReference>
<dbReference type="AlphaFoldDB" id="A0A5M6IQD9"/>
<dbReference type="Gene3D" id="3.40.50.1110">
    <property type="entry name" value="SGNH hydrolase"/>
    <property type="match status" value="1"/>
</dbReference>
<dbReference type="PROSITE" id="PS01098">
    <property type="entry name" value="LIPASE_GDSL_SER"/>
    <property type="match status" value="1"/>
</dbReference>
<dbReference type="PANTHER" id="PTHR45648:SF22">
    <property type="entry name" value="GDSL LIPASE_ACYLHYDROLASE FAMILY PROTEIN (AFU_ORTHOLOGUE AFUA_4G14700)"/>
    <property type="match status" value="1"/>
</dbReference>
<dbReference type="Pfam" id="PF00657">
    <property type="entry name" value="Lipase_GDSL"/>
    <property type="match status" value="1"/>
</dbReference>
<organism evidence="2 3">
    <name type="scientific">Rhodovastum atsumiense</name>
    <dbReference type="NCBI Taxonomy" id="504468"/>
    <lineage>
        <taxon>Bacteria</taxon>
        <taxon>Pseudomonadati</taxon>
        <taxon>Pseudomonadota</taxon>
        <taxon>Alphaproteobacteria</taxon>
        <taxon>Acetobacterales</taxon>
        <taxon>Acetobacteraceae</taxon>
        <taxon>Rhodovastum</taxon>
    </lineage>
</organism>
<dbReference type="OrthoDB" id="5292073at2"/>
<accession>A0A5M6IQD9</accession>
<proteinExistence type="predicted"/>
<dbReference type="PANTHER" id="PTHR45648">
    <property type="entry name" value="GDSL LIPASE/ACYLHYDROLASE FAMILY PROTEIN (AFU_ORTHOLOGUE AFUA_4G14700)"/>
    <property type="match status" value="1"/>
</dbReference>
<comment type="caution">
    <text evidence="2">The sequence shown here is derived from an EMBL/GenBank/DDBJ whole genome shotgun (WGS) entry which is preliminary data.</text>
</comment>
<keyword evidence="1 2" id="KW-0378">Hydrolase</keyword>
<protein>
    <submittedName>
        <fullName evidence="2">SGNH/GDSL hydrolase family protein</fullName>
    </submittedName>
</protein>
<dbReference type="GO" id="GO:0006629">
    <property type="term" value="P:lipid metabolic process"/>
    <property type="evidence" value="ECO:0007669"/>
    <property type="project" value="InterPro"/>
</dbReference>
<reference evidence="2 3" key="1">
    <citation type="submission" date="2019-09" db="EMBL/GenBank/DDBJ databases">
        <title>Genome sequence of Rhodovastum atsumiense, a diverse member of the Acetobacteraceae family of non-sulfur purple photosynthetic bacteria.</title>
        <authorList>
            <person name="Meyer T."/>
            <person name="Kyndt J."/>
        </authorList>
    </citation>
    <scope>NUCLEOTIDE SEQUENCE [LARGE SCALE GENOMIC DNA]</scope>
    <source>
        <strain evidence="2 3">DSM 21279</strain>
    </source>
</reference>
<name>A0A5M6IQD9_9PROT</name>
<dbReference type="InterPro" id="IPR008265">
    <property type="entry name" value="Lipase_GDSL_AS"/>
</dbReference>
<dbReference type="SUPFAM" id="SSF52266">
    <property type="entry name" value="SGNH hydrolase"/>
    <property type="match status" value="1"/>
</dbReference>
<dbReference type="GO" id="GO:0016298">
    <property type="term" value="F:lipase activity"/>
    <property type="evidence" value="ECO:0007669"/>
    <property type="project" value="InterPro"/>
</dbReference>
<dbReference type="Proteomes" id="UP000325255">
    <property type="component" value="Unassembled WGS sequence"/>
</dbReference>
<sequence>MAIIPEDITSIDLGALSLPSIDFGNPGANVSNAAGQLGTALQALWLRNGGGTGASVESLRAALPAVDPAPVAGARYPVLYAFGDSLSDTGNDQATTGGIVPVAPYADGNFSNGPVWVEYLAGQLGLPLPQPSLQGGGNFAFGGAQTGATTVHQETPLDLPSQLLQFRAQVQAPNPDALYTLSIGGNDMLAVAGIAGSDPASAQQAVTQAVGNVTQFVSGLADSGARNILILNVPDLGHTPDQAAAGPAQAGTASSLAAQFNQQLQQALGELEQTRQLDIDLVDTYGLLDQAATNPAAFGFANVDQPVYSGGPFPNSGGTLQATGTAQNQYLFFDTLHPTTTGHALLAGNAVQALA</sequence>
<evidence type="ECO:0000313" key="3">
    <source>
        <dbReference type="Proteomes" id="UP000325255"/>
    </source>
</evidence>
<dbReference type="CDD" id="cd01846">
    <property type="entry name" value="fatty_acyltransferase_like"/>
    <property type="match status" value="1"/>
</dbReference>
<dbReference type="InterPro" id="IPR036514">
    <property type="entry name" value="SGNH_hydro_sf"/>
</dbReference>
<evidence type="ECO:0000256" key="1">
    <source>
        <dbReference type="ARBA" id="ARBA00022801"/>
    </source>
</evidence>
<dbReference type="InterPro" id="IPR051058">
    <property type="entry name" value="GDSL_Est/Lipase"/>
</dbReference>
<keyword evidence="3" id="KW-1185">Reference proteome</keyword>
<dbReference type="InterPro" id="IPR001087">
    <property type="entry name" value="GDSL"/>
</dbReference>
<evidence type="ECO:0000313" key="2">
    <source>
        <dbReference type="EMBL" id="KAA5610137.1"/>
    </source>
</evidence>
<gene>
    <name evidence="2" type="ORF">F1189_20590</name>
</gene>
<dbReference type="RefSeq" id="WP_150042759.1">
    <property type="nucleotide sequence ID" value="NZ_OW485601.1"/>
</dbReference>